<proteinExistence type="predicted"/>
<dbReference type="Pfam" id="PF09250">
    <property type="entry name" value="Prim-Pol"/>
    <property type="match status" value="1"/>
</dbReference>
<feature type="domain" description="DNA primase/polymerase bifunctional N-terminal" evidence="1">
    <location>
        <begin position="37"/>
        <end position="256"/>
    </location>
</feature>
<accession>A0ABT6T986</accession>
<dbReference type="EMBL" id="JASCIS010000068">
    <property type="protein sequence ID" value="MDI3423955.1"/>
    <property type="molecule type" value="Genomic_DNA"/>
</dbReference>
<organism evidence="2 3">
    <name type="scientific">Streptomyces luteolus</name>
    <dbReference type="NCBI Taxonomy" id="3043615"/>
    <lineage>
        <taxon>Bacteria</taxon>
        <taxon>Bacillati</taxon>
        <taxon>Actinomycetota</taxon>
        <taxon>Actinomycetes</taxon>
        <taxon>Kitasatosporales</taxon>
        <taxon>Streptomycetaceae</taxon>
        <taxon>Streptomyces</taxon>
    </lineage>
</organism>
<dbReference type="CDD" id="cd04859">
    <property type="entry name" value="Prim_Pol"/>
    <property type="match status" value="1"/>
</dbReference>
<dbReference type="Proteomes" id="UP001237105">
    <property type="component" value="Unassembled WGS sequence"/>
</dbReference>
<dbReference type="SMART" id="SM00943">
    <property type="entry name" value="Prim-Pol"/>
    <property type="match status" value="1"/>
</dbReference>
<keyword evidence="3" id="KW-1185">Reference proteome</keyword>
<evidence type="ECO:0000259" key="1">
    <source>
        <dbReference type="SMART" id="SM00943"/>
    </source>
</evidence>
<dbReference type="RefSeq" id="WP_282539783.1">
    <property type="nucleotide sequence ID" value="NZ_JASCIS010000068.1"/>
</dbReference>
<name>A0ABT6T986_9ACTN</name>
<reference evidence="2 3" key="1">
    <citation type="submission" date="2023-05" db="EMBL/GenBank/DDBJ databases">
        <title>Draft genome sequence of Streptomyces sp. B-S-A12 isolated from a cave soil in Thailand.</title>
        <authorList>
            <person name="Chamroensaksri N."/>
            <person name="Muangham S."/>
        </authorList>
    </citation>
    <scope>NUCLEOTIDE SEQUENCE [LARGE SCALE GENOMIC DNA]</scope>
    <source>
        <strain evidence="2 3">B-S-A12</strain>
    </source>
</reference>
<gene>
    <name evidence="2" type="ORF">QIT00_36360</name>
</gene>
<protein>
    <submittedName>
        <fullName evidence="2">Bifunctional DNA primase/polymerase</fullName>
    </submittedName>
</protein>
<sequence>MKERTQLRGPAGRDRSSELIPLLAPSRATAPDPCQVALWAAAQGWHVHPLAPGTKIPVRGCDRCSPGTKRRPNPRYVEHDGHECACIAAGRPCHGVLAATADPDRITAWWRRIPAAGIGVAAGPSQLVILDVDCHSGQAPTDPSELLPAVELPHDLVPGSVQDGRDTLALLVEARRAPYPGLNPATLTVRTPSGGVHYWFRAPADTKWRPLAGALGWQLDVRAGSSYAVAPGTVTRAGTYTALGECRAVAELPVWLARDLDRTGHRVRPERPRMALPWRSRSLGSGYIAGAIRGELRAVAEAQPGTRNGTLNRSAFNLGTLLAPGNLDRNRVADALLDAARHAGLPDREAEAAIRSGLAAGERQPRALRGAA</sequence>
<dbReference type="InterPro" id="IPR015330">
    <property type="entry name" value="DNA_primase/pol_bifunc_N"/>
</dbReference>
<dbReference type="SUPFAM" id="SSF56747">
    <property type="entry name" value="Prim-pol domain"/>
    <property type="match status" value="1"/>
</dbReference>
<evidence type="ECO:0000313" key="3">
    <source>
        <dbReference type="Proteomes" id="UP001237105"/>
    </source>
</evidence>
<evidence type="ECO:0000313" key="2">
    <source>
        <dbReference type="EMBL" id="MDI3423955.1"/>
    </source>
</evidence>
<comment type="caution">
    <text evidence="2">The sequence shown here is derived from an EMBL/GenBank/DDBJ whole genome shotgun (WGS) entry which is preliminary data.</text>
</comment>